<name>A0A4C1YJW5_EUMVA</name>
<proteinExistence type="predicted"/>
<comment type="caution">
    <text evidence="1">The sequence shown here is derived from an EMBL/GenBank/DDBJ whole genome shotgun (WGS) entry which is preliminary data.</text>
</comment>
<evidence type="ECO:0000313" key="1">
    <source>
        <dbReference type="EMBL" id="GBP74625.1"/>
    </source>
</evidence>
<keyword evidence="2" id="KW-1185">Reference proteome</keyword>
<reference evidence="1 2" key="1">
    <citation type="journal article" date="2019" name="Commun. Biol.">
        <title>The bagworm genome reveals a unique fibroin gene that provides high tensile strength.</title>
        <authorList>
            <person name="Kono N."/>
            <person name="Nakamura H."/>
            <person name="Ohtoshi R."/>
            <person name="Tomita M."/>
            <person name="Numata K."/>
            <person name="Arakawa K."/>
        </authorList>
    </citation>
    <scope>NUCLEOTIDE SEQUENCE [LARGE SCALE GENOMIC DNA]</scope>
</reference>
<accession>A0A4C1YJW5</accession>
<sequence>MLSRWPDRNGIHKDPHGLTGGSEFGFCAVPTSAYHIGAIMMQNHTLSVDGFRPFILYFVLEYHQLLAEDVRIMVFSRRAHRRATTPKVRTVQHGVANSFVILEQPLRDQDDLKKKERDKNDDVRSIISRYKTWRSSLYVHTGGVTEQLRVLPYRILGMDKDTCCPAEVKKTKNKEYFVSNISMSI</sequence>
<organism evidence="1 2">
    <name type="scientific">Eumeta variegata</name>
    <name type="common">Bagworm moth</name>
    <name type="synonym">Eumeta japonica</name>
    <dbReference type="NCBI Taxonomy" id="151549"/>
    <lineage>
        <taxon>Eukaryota</taxon>
        <taxon>Metazoa</taxon>
        <taxon>Ecdysozoa</taxon>
        <taxon>Arthropoda</taxon>
        <taxon>Hexapoda</taxon>
        <taxon>Insecta</taxon>
        <taxon>Pterygota</taxon>
        <taxon>Neoptera</taxon>
        <taxon>Endopterygota</taxon>
        <taxon>Lepidoptera</taxon>
        <taxon>Glossata</taxon>
        <taxon>Ditrysia</taxon>
        <taxon>Tineoidea</taxon>
        <taxon>Psychidae</taxon>
        <taxon>Oiketicinae</taxon>
        <taxon>Eumeta</taxon>
    </lineage>
</organism>
<gene>
    <name evidence="1" type="ORF">EVAR_98492_1</name>
</gene>
<dbReference type="Proteomes" id="UP000299102">
    <property type="component" value="Unassembled WGS sequence"/>
</dbReference>
<protein>
    <submittedName>
        <fullName evidence="1">Uncharacterized protein</fullName>
    </submittedName>
</protein>
<evidence type="ECO:0000313" key="2">
    <source>
        <dbReference type="Proteomes" id="UP000299102"/>
    </source>
</evidence>
<dbReference type="AlphaFoldDB" id="A0A4C1YJW5"/>
<dbReference type="EMBL" id="BGZK01001215">
    <property type="protein sequence ID" value="GBP74625.1"/>
    <property type="molecule type" value="Genomic_DNA"/>
</dbReference>